<dbReference type="InterPro" id="IPR036365">
    <property type="entry name" value="PGBD-like_sf"/>
</dbReference>
<evidence type="ECO:0000256" key="1">
    <source>
        <dbReference type="ARBA" id="ARBA00022729"/>
    </source>
</evidence>
<dbReference type="SUPFAM" id="SSF47090">
    <property type="entry name" value="PGBD-like"/>
    <property type="match status" value="1"/>
</dbReference>
<dbReference type="Pfam" id="PF01471">
    <property type="entry name" value="PG_binding_1"/>
    <property type="match status" value="1"/>
</dbReference>
<evidence type="ECO:0000259" key="3">
    <source>
        <dbReference type="Pfam" id="PF06725"/>
    </source>
</evidence>
<dbReference type="GO" id="GO:0009254">
    <property type="term" value="P:peptidoglycan turnover"/>
    <property type="evidence" value="ECO:0007669"/>
    <property type="project" value="InterPro"/>
</dbReference>
<dbReference type="InterPro" id="IPR036366">
    <property type="entry name" value="PGBDSf"/>
</dbReference>
<dbReference type="STRING" id="638302.HMPREF0908_0402"/>
<dbReference type="InterPro" id="IPR051933">
    <property type="entry name" value="Resuscitation_pf_RpfB"/>
</dbReference>
<dbReference type="PANTHER" id="PTHR39160:SF4">
    <property type="entry name" value="RESUSCITATION-PROMOTING FACTOR RPFB"/>
    <property type="match status" value="1"/>
</dbReference>
<keyword evidence="5" id="KW-1185">Reference proteome</keyword>
<dbReference type="Proteomes" id="UP000005309">
    <property type="component" value="Unassembled WGS sequence"/>
</dbReference>
<gene>
    <name evidence="4" type="ORF">HMPREF0908_0402</name>
</gene>
<dbReference type="SUPFAM" id="SSF50685">
    <property type="entry name" value="Barwin-like endoglucanases"/>
    <property type="match status" value="1"/>
</dbReference>
<sequence length="269" mass="28952">MTDFLLYSKIFLLKEVDVLYRHKGMDTAKKDEGSIMMTRIRKLLFAVKHIFGHGRHISRRTLRRSLAAGTALAVCAPLMVQMPAEAAHILVKEGMRGGAVRHVQELLIQSGYLAGAADGIAGPLTREAIERCQADHQLVVDGICGEATYHVLSGGADYDPAALGIVDERAPQVSRGGGRSVYVSATAYSAYDPGNSSRTATGTLVRHGVIAVDPSVIPLGTHVFIPGYGEAVAEDVGYAINGYRIDVAFDTHAEALSFGRQDLEIFIME</sequence>
<dbReference type="Pfam" id="PF06725">
    <property type="entry name" value="3D"/>
    <property type="match status" value="1"/>
</dbReference>
<dbReference type="GO" id="GO:0004553">
    <property type="term" value="F:hydrolase activity, hydrolyzing O-glycosyl compounds"/>
    <property type="evidence" value="ECO:0007669"/>
    <property type="project" value="InterPro"/>
</dbReference>
<dbReference type="eggNOG" id="COG3409">
    <property type="taxonomic scope" value="Bacteria"/>
</dbReference>
<evidence type="ECO:0000313" key="4">
    <source>
        <dbReference type="EMBL" id="EEQ49334.1"/>
    </source>
</evidence>
<evidence type="ECO:0000313" key="5">
    <source>
        <dbReference type="Proteomes" id="UP000005309"/>
    </source>
</evidence>
<comment type="caution">
    <text evidence="4">The sequence shown here is derived from an EMBL/GenBank/DDBJ whole genome shotgun (WGS) entry which is preliminary data.</text>
</comment>
<name>C4V1K8_9FIRM</name>
<dbReference type="GO" id="GO:0019867">
    <property type="term" value="C:outer membrane"/>
    <property type="evidence" value="ECO:0007669"/>
    <property type="project" value="InterPro"/>
</dbReference>
<reference evidence="4 5" key="1">
    <citation type="submission" date="2009-04" db="EMBL/GenBank/DDBJ databases">
        <authorList>
            <person name="Qin X."/>
            <person name="Bachman B."/>
            <person name="Battles P."/>
            <person name="Bell A."/>
            <person name="Bess C."/>
            <person name="Bickham C."/>
            <person name="Chaboub L."/>
            <person name="Chen D."/>
            <person name="Coyle M."/>
            <person name="Deiros D.R."/>
            <person name="Dinh H."/>
            <person name="Forbes L."/>
            <person name="Fowler G."/>
            <person name="Francisco L."/>
            <person name="Fu Q."/>
            <person name="Gubbala S."/>
            <person name="Hale W."/>
            <person name="Han Y."/>
            <person name="Hemphill L."/>
            <person name="Highlander S.K."/>
            <person name="Hirani K."/>
            <person name="Hogues M."/>
            <person name="Jackson L."/>
            <person name="Jakkamsetti A."/>
            <person name="Javaid M."/>
            <person name="Jiang H."/>
            <person name="Korchina V."/>
            <person name="Kovar C."/>
            <person name="Lara F."/>
            <person name="Lee S."/>
            <person name="Mata R."/>
            <person name="Mathew T."/>
            <person name="Moen C."/>
            <person name="Morales K."/>
            <person name="Munidasa M."/>
            <person name="Nazareth L."/>
            <person name="Ngo R."/>
            <person name="Nguyen L."/>
            <person name="Okwuonu G."/>
            <person name="Ongeri F."/>
            <person name="Patil S."/>
            <person name="Petrosino J."/>
            <person name="Pham C."/>
            <person name="Pham P."/>
            <person name="Pu L.-L."/>
            <person name="Puazo M."/>
            <person name="Raj R."/>
            <person name="Reid J."/>
            <person name="Rouhana J."/>
            <person name="Saada N."/>
            <person name="Shang Y."/>
            <person name="Simmons D."/>
            <person name="Thornton R."/>
            <person name="Warren J."/>
            <person name="Weissenberger G."/>
            <person name="Zhang J."/>
            <person name="Zhang L."/>
            <person name="Zhou C."/>
            <person name="Zhu D."/>
            <person name="Muzny D."/>
            <person name="Worley K."/>
            <person name="Gibbs R."/>
        </authorList>
    </citation>
    <scope>NUCLEOTIDE SEQUENCE [LARGE SCALE GENOMIC DNA]</scope>
    <source>
        <strain evidence="4 5">ATCC 43531</strain>
    </source>
</reference>
<dbReference type="InterPro" id="IPR002477">
    <property type="entry name" value="Peptidoglycan-bd-like"/>
</dbReference>
<proteinExistence type="predicted"/>
<dbReference type="PANTHER" id="PTHR39160">
    <property type="entry name" value="CELL WALL-BINDING PROTEIN YOCH"/>
    <property type="match status" value="1"/>
</dbReference>
<dbReference type="Gene3D" id="1.10.101.10">
    <property type="entry name" value="PGBD-like superfamily/PGBD"/>
    <property type="match status" value="1"/>
</dbReference>
<protein>
    <submittedName>
        <fullName evidence="4">Tat pathway signal sequence domain protein</fullName>
    </submittedName>
</protein>
<feature type="domain" description="Peptidoglycan binding-like" evidence="2">
    <location>
        <begin position="96"/>
        <end position="151"/>
    </location>
</feature>
<dbReference type="EMBL" id="ACLA01000005">
    <property type="protein sequence ID" value="EEQ49334.1"/>
    <property type="molecule type" value="Genomic_DNA"/>
</dbReference>
<dbReference type="AlphaFoldDB" id="C4V1K8"/>
<dbReference type="CDD" id="cd22786">
    <property type="entry name" value="DPBB_YuiC-like"/>
    <property type="match status" value="1"/>
</dbReference>
<dbReference type="InterPro" id="IPR010611">
    <property type="entry name" value="3D_dom"/>
</dbReference>
<accession>C4V1K8</accession>
<evidence type="ECO:0000259" key="2">
    <source>
        <dbReference type="Pfam" id="PF01471"/>
    </source>
</evidence>
<dbReference type="InterPro" id="IPR036908">
    <property type="entry name" value="RlpA-like_sf"/>
</dbReference>
<dbReference type="Gene3D" id="2.40.40.10">
    <property type="entry name" value="RlpA-like domain"/>
    <property type="match status" value="1"/>
</dbReference>
<dbReference type="HOGENOM" id="CLU_098269_0_0_9"/>
<organism evidence="4 5">
    <name type="scientific">Selenomonas flueggei ATCC 43531</name>
    <dbReference type="NCBI Taxonomy" id="638302"/>
    <lineage>
        <taxon>Bacteria</taxon>
        <taxon>Bacillati</taxon>
        <taxon>Bacillota</taxon>
        <taxon>Negativicutes</taxon>
        <taxon>Selenomonadales</taxon>
        <taxon>Selenomonadaceae</taxon>
        <taxon>Selenomonas</taxon>
    </lineage>
</organism>
<feature type="domain" description="3D" evidence="3">
    <location>
        <begin position="209"/>
        <end position="268"/>
    </location>
</feature>
<dbReference type="eggNOG" id="COG3584">
    <property type="taxonomic scope" value="Bacteria"/>
</dbReference>
<keyword evidence="1" id="KW-0732">Signal</keyword>